<dbReference type="Proteomes" id="UP000789920">
    <property type="component" value="Unassembled WGS sequence"/>
</dbReference>
<protein>
    <submittedName>
        <fullName evidence="1">25084_t:CDS:1</fullName>
    </submittedName>
</protein>
<feature type="non-terminal residue" evidence="1">
    <location>
        <position position="172"/>
    </location>
</feature>
<keyword evidence="2" id="KW-1185">Reference proteome</keyword>
<organism evidence="1 2">
    <name type="scientific">Racocetra persica</name>
    <dbReference type="NCBI Taxonomy" id="160502"/>
    <lineage>
        <taxon>Eukaryota</taxon>
        <taxon>Fungi</taxon>
        <taxon>Fungi incertae sedis</taxon>
        <taxon>Mucoromycota</taxon>
        <taxon>Glomeromycotina</taxon>
        <taxon>Glomeromycetes</taxon>
        <taxon>Diversisporales</taxon>
        <taxon>Gigasporaceae</taxon>
        <taxon>Racocetra</taxon>
    </lineage>
</organism>
<evidence type="ECO:0000313" key="2">
    <source>
        <dbReference type="Proteomes" id="UP000789920"/>
    </source>
</evidence>
<gene>
    <name evidence="1" type="ORF">RPERSI_LOCUS31412</name>
</gene>
<name>A0ACA9SHW5_9GLOM</name>
<dbReference type="EMBL" id="CAJVQC010126540">
    <property type="protein sequence ID" value="CAG8840383.1"/>
    <property type="molecule type" value="Genomic_DNA"/>
</dbReference>
<proteinExistence type="predicted"/>
<reference evidence="1" key="1">
    <citation type="submission" date="2021-06" db="EMBL/GenBank/DDBJ databases">
        <authorList>
            <person name="Kallberg Y."/>
            <person name="Tangrot J."/>
            <person name="Rosling A."/>
        </authorList>
    </citation>
    <scope>NUCLEOTIDE SEQUENCE</scope>
    <source>
        <strain evidence="1">MA461A</strain>
    </source>
</reference>
<evidence type="ECO:0000313" key="1">
    <source>
        <dbReference type="EMBL" id="CAG8840383.1"/>
    </source>
</evidence>
<comment type="caution">
    <text evidence="1">The sequence shown here is derived from an EMBL/GenBank/DDBJ whole genome shotgun (WGS) entry which is preliminary data.</text>
</comment>
<accession>A0ACA9SHW5</accession>
<feature type="non-terminal residue" evidence="1">
    <location>
        <position position="1"/>
    </location>
</feature>
<sequence length="172" mass="19858">RANLQKLHIFPDTLQNNLIHQEYYQNEENCYYLPVADSLTGTLDLSSLPRLRKLTINQQFINRLILTGCQQLRELDADGNLLRKVILPLRAHRLKSIRLNDNNFWARDLNLKLEELDINATDINGGLEYLNTEKLFGFTFGNCGRTGARVDELKDALADFLELQEGKVEDIR</sequence>